<gene>
    <name evidence="4" type="ordered locus">wcw_0742</name>
</gene>
<name>D6YVE8_WADCW</name>
<dbReference type="HOGENOM" id="CLU_047373_0_2_0"/>
<dbReference type="PANTHER" id="PTHR11092:SF0">
    <property type="entry name" value="EPIMERASE FAMILY PROTEIN SDR39U1"/>
    <property type="match status" value="1"/>
</dbReference>
<evidence type="ECO:0000256" key="1">
    <source>
        <dbReference type="ARBA" id="ARBA00009353"/>
    </source>
</evidence>
<evidence type="ECO:0000313" key="5">
    <source>
        <dbReference type="Proteomes" id="UP000001505"/>
    </source>
</evidence>
<evidence type="ECO:0008006" key="6">
    <source>
        <dbReference type="Google" id="ProtNLM"/>
    </source>
</evidence>
<dbReference type="InterPro" id="IPR036291">
    <property type="entry name" value="NAD(P)-bd_dom_sf"/>
</dbReference>
<proteinExistence type="inferred from homology"/>
<keyword evidence="5" id="KW-1185">Reference proteome</keyword>
<dbReference type="eggNOG" id="COG1090">
    <property type="taxonomic scope" value="Bacteria"/>
</dbReference>
<reference evidence="4 5" key="1">
    <citation type="journal article" date="2010" name="PLoS ONE">
        <title>The Waddlia genome: a window into chlamydial biology.</title>
        <authorList>
            <person name="Bertelli C."/>
            <person name="Collyn F."/>
            <person name="Croxatto A."/>
            <person name="Ruckert C."/>
            <person name="Polkinghorne A."/>
            <person name="Kebbi-Beghdadi C."/>
            <person name="Goesmann A."/>
            <person name="Vaughan L."/>
            <person name="Greub G."/>
        </authorList>
    </citation>
    <scope>NUCLEOTIDE SEQUENCE [LARGE SCALE GENOMIC DNA]</scope>
    <source>
        <strain evidence="5">ATCC VR-1470 / WSU 86-1044</strain>
    </source>
</reference>
<feature type="domain" description="NAD-dependent epimerase/dehydratase" evidence="2">
    <location>
        <begin position="3"/>
        <end position="213"/>
    </location>
</feature>
<protein>
    <recommendedName>
        <fullName evidence="6">TIGR01777 family protein</fullName>
    </recommendedName>
</protein>
<dbReference type="Proteomes" id="UP000001505">
    <property type="component" value="Chromosome"/>
</dbReference>
<comment type="similarity">
    <text evidence="1">Belongs to the NAD(P)-dependent epimerase/dehydratase family. SDR39U1 subfamily.</text>
</comment>
<dbReference type="SUPFAM" id="SSF51735">
    <property type="entry name" value="NAD(P)-binding Rossmann-fold domains"/>
    <property type="match status" value="1"/>
</dbReference>
<sequence length="300" mass="33091">MKMLISGSSGLIGTALIASFKERGHEIVRLVRDVSRMAEDTLLWDPEHRELRLEEFEGFDVVINLAGENLSSGRWNDQKKQKIRDSRVINTHMLAELLARLDKPPSLFISASAIGFYGERGDEEVTEASAPGEGFLSDLCQKWEEASNAAQSAGIRVINLRIGVVLSTEGGALSRMLTPFKMGLGGVVGSGKQYISWISIDDLIGIILHVINTESLKGPVNAVSPNPVTNRQFTKTLGRLLKRPTFFPLPAFIARLVLGEMADALLLCSTRVFPKVLKESEYSFLYPQLESALKHLLGRK</sequence>
<dbReference type="KEGG" id="wch:wcw_0742"/>
<dbReference type="CDD" id="cd05242">
    <property type="entry name" value="SDR_a8"/>
    <property type="match status" value="1"/>
</dbReference>
<evidence type="ECO:0000313" key="4">
    <source>
        <dbReference type="EMBL" id="ADI38109.1"/>
    </source>
</evidence>
<dbReference type="InterPro" id="IPR001509">
    <property type="entry name" value="Epimerase_deHydtase"/>
</dbReference>
<accession>D6YVE8</accession>
<dbReference type="PANTHER" id="PTHR11092">
    <property type="entry name" value="SUGAR NUCLEOTIDE EPIMERASE RELATED"/>
    <property type="match status" value="1"/>
</dbReference>
<dbReference type="Pfam" id="PF08338">
    <property type="entry name" value="DUF1731"/>
    <property type="match status" value="1"/>
</dbReference>
<dbReference type="EMBL" id="CP001928">
    <property type="protein sequence ID" value="ADI38109.1"/>
    <property type="molecule type" value="Genomic_DNA"/>
</dbReference>
<dbReference type="AlphaFoldDB" id="D6YVE8"/>
<dbReference type="OrthoDB" id="9801773at2"/>
<dbReference type="NCBIfam" id="TIGR01777">
    <property type="entry name" value="yfcH"/>
    <property type="match status" value="1"/>
</dbReference>
<dbReference type="RefSeq" id="WP_013181828.1">
    <property type="nucleotide sequence ID" value="NC_014225.1"/>
</dbReference>
<evidence type="ECO:0000259" key="2">
    <source>
        <dbReference type="Pfam" id="PF01370"/>
    </source>
</evidence>
<organism evidence="4 5">
    <name type="scientific">Waddlia chondrophila (strain ATCC VR-1470 / WSU 86-1044)</name>
    <dbReference type="NCBI Taxonomy" id="716544"/>
    <lineage>
        <taxon>Bacteria</taxon>
        <taxon>Pseudomonadati</taxon>
        <taxon>Chlamydiota</taxon>
        <taxon>Chlamydiia</taxon>
        <taxon>Parachlamydiales</taxon>
        <taxon>Waddliaceae</taxon>
        <taxon>Waddlia</taxon>
    </lineage>
</organism>
<dbReference type="InterPro" id="IPR010099">
    <property type="entry name" value="SDR39U1"/>
</dbReference>
<dbReference type="STRING" id="716544.wcw_0742"/>
<dbReference type="Gene3D" id="3.40.50.720">
    <property type="entry name" value="NAD(P)-binding Rossmann-like Domain"/>
    <property type="match status" value="1"/>
</dbReference>
<dbReference type="Pfam" id="PF01370">
    <property type="entry name" value="Epimerase"/>
    <property type="match status" value="1"/>
</dbReference>
<feature type="domain" description="DUF1731" evidence="3">
    <location>
        <begin position="249"/>
        <end position="296"/>
    </location>
</feature>
<evidence type="ECO:0000259" key="3">
    <source>
        <dbReference type="Pfam" id="PF08338"/>
    </source>
</evidence>
<dbReference type="InterPro" id="IPR013549">
    <property type="entry name" value="DUF1731"/>
</dbReference>